<accession>A0A7D5PER6</accession>
<dbReference type="KEGG" id="hpel:HZS54_12260"/>
<name>A0A7D5PER6_9EURY</name>
<keyword evidence="2" id="KW-1185">Reference proteome</keyword>
<reference evidence="1 2" key="1">
    <citation type="submission" date="2020-07" db="EMBL/GenBank/DDBJ databases">
        <title>Halosimplex litoreum sp. nov. and Halosimplex rubrum sp. nov., isolated from different salt environments.</title>
        <authorList>
            <person name="Cui H."/>
        </authorList>
    </citation>
    <scope>NUCLEOTIDE SEQUENCE [LARGE SCALE GENOMIC DNA]</scope>
    <source>
        <strain evidence="1 2">R2</strain>
    </source>
</reference>
<organism evidence="1 2">
    <name type="scientific">Halosimplex pelagicum</name>
    <dbReference type="NCBI Taxonomy" id="869886"/>
    <lineage>
        <taxon>Archaea</taxon>
        <taxon>Methanobacteriati</taxon>
        <taxon>Methanobacteriota</taxon>
        <taxon>Stenosarchaea group</taxon>
        <taxon>Halobacteria</taxon>
        <taxon>Halobacteriales</taxon>
        <taxon>Haloarculaceae</taxon>
        <taxon>Halosimplex</taxon>
    </lineage>
</organism>
<dbReference type="RefSeq" id="WP_179922808.1">
    <property type="nucleotide sequence ID" value="NZ_CP058909.1"/>
</dbReference>
<dbReference type="AlphaFoldDB" id="A0A7D5PER6"/>
<dbReference type="EMBL" id="CP058909">
    <property type="protein sequence ID" value="QLH82340.1"/>
    <property type="molecule type" value="Genomic_DNA"/>
</dbReference>
<gene>
    <name evidence="1" type="ORF">HZS54_12260</name>
</gene>
<proteinExistence type="predicted"/>
<protein>
    <submittedName>
        <fullName evidence="1">Uncharacterized protein</fullName>
    </submittedName>
</protein>
<sequence>MSEHIDPRTTPAREYPVKGGYREKLSEEEVYERLDNVVEDDLIEIVLWQGYTMKAQLIVTDVRETELTVQSKHGECRLPKANTFNGSIVGHPSLYRDGDKLGLIEYVLHENDIPSSQDPSEASAGYNL</sequence>
<evidence type="ECO:0000313" key="2">
    <source>
        <dbReference type="Proteomes" id="UP000509346"/>
    </source>
</evidence>
<dbReference type="GeneID" id="56083375"/>
<dbReference type="Proteomes" id="UP000509346">
    <property type="component" value="Chromosome"/>
</dbReference>
<evidence type="ECO:0000313" key="1">
    <source>
        <dbReference type="EMBL" id="QLH82340.1"/>
    </source>
</evidence>